<evidence type="ECO:0000313" key="1">
    <source>
        <dbReference type="EMBL" id="USJ26967.1"/>
    </source>
</evidence>
<reference evidence="2 4" key="2">
    <citation type="submission" date="2023-03" db="EMBL/GenBank/DDBJ databases">
        <title>Comparative genome and transcriptome analysis combination mining strategies for increasing vitamin B12 production of Ensifer adhaerens strain.</title>
        <authorList>
            <person name="Yongheng L."/>
        </authorList>
    </citation>
    <scope>NUCLEOTIDE SEQUENCE [LARGE SCALE GENOMIC DNA]</scope>
    <source>
        <strain evidence="2 4">Casida A-T305</strain>
        <plasmid evidence="2 4">unnamedB</plasmid>
    </source>
</reference>
<name>A0A9Q8YF72_ENSAD</name>
<proteinExistence type="predicted"/>
<accession>A0A9Q8YF72</accession>
<reference evidence="1" key="1">
    <citation type="submission" date="2022-06" db="EMBL/GenBank/DDBJ databases">
        <title>Physiological and biochemical characterization and genomic elucidation of a strain of the genus Ensifer adhaerens M8 that combines arsenic oxidation and chromium reduction.</title>
        <authorList>
            <person name="Li X."/>
            <person name="Yu c."/>
        </authorList>
    </citation>
    <scope>NUCLEOTIDE SEQUENCE</scope>
    <source>
        <strain evidence="1">M8</strain>
        <plasmid evidence="1">pB</plasmid>
    </source>
</reference>
<dbReference type="Proteomes" id="UP001055460">
    <property type="component" value="Plasmid pB"/>
</dbReference>
<dbReference type="EMBL" id="CP098809">
    <property type="protein sequence ID" value="USJ26967.1"/>
    <property type="molecule type" value="Genomic_DNA"/>
</dbReference>
<evidence type="ECO:0000313" key="2">
    <source>
        <dbReference type="EMBL" id="WFP94383.1"/>
    </source>
</evidence>
<gene>
    <name evidence="1" type="ORF">NE863_31195</name>
    <name evidence="2" type="ORF">P4B07_31715</name>
</gene>
<evidence type="ECO:0000313" key="3">
    <source>
        <dbReference type="Proteomes" id="UP001055460"/>
    </source>
</evidence>
<evidence type="ECO:0000313" key="4">
    <source>
        <dbReference type="Proteomes" id="UP001214094"/>
    </source>
</evidence>
<keyword evidence="4" id="KW-1185">Reference proteome</keyword>
<dbReference type="EMBL" id="CP121310">
    <property type="protein sequence ID" value="WFP94383.1"/>
    <property type="molecule type" value="Genomic_DNA"/>
</dbReference>
<geneLocation type="plasmid" evidence="1 3">
    <name>pB</name>
</geneLocation>
<geneLocation type="plasmid" evidence="2 4">
    <name>unnamedB</name>
</geneLocation>
<dbReference type="RefSeq" id="WP_060516634.1">
    <property type="nucleotide sequence ID" value="NZ_CAXURO020000003.1"/>
</dbReference>
<protein>
    <submittedName>
        <fullName evidence="1">Uncharacterized protein</fullName>
    </submittedName>
</protein>
<dbReference type="GeneID" id="63549440"/>
<sequence>MDVLPQNWAWKPRLTKAAAGFDTISHNLPDEGADLRLRVAQSPATLREQIKREPPWRLPEG</sequence>
<keyword evidence="1" id="KW-0614">Plasmid</keyword>
<dbReference type="Proteomes" id="UP001214094">
    <property type="component" value="Plasmid unnamedB"/>
</dbReference>
<dbReference type="AlphaFoldDB" id="A0A9Q8YF72"/>
<organism evidence="1 3">
    <name type="scientific">Ensifer adhaerens</name>
    <name type="common">Sinorhizobium morelense</name>
    <dbReference type="NCBI Taxonomy" id="106592"/>
    <lineage>
        <taxon>Bacteria</taxon>
        <taxon>Pseudomonadati</taxon>
        <taxon>Pseudomonadota</taxon>
        <taxon>Alphaproteobacteria</taxon>
        <taxon>Hyphomicrobiales</taxon>
        <taxon>Rhizobiaceae</taxon>
        <taxon>Sinorhizobium/Ensifer group</taxon>
        <taxon>Ensifer</taxon>
    </lineage>
</organism>